<dbReference type="Gene3D" id="2.60.40.10">
    <property type="entry name" value="Immunoglobulins"/>
    <property type="match status" value="4"/>
</dbReference>
<dbReference type="InterPro" id="IPR013783">
    <property type="entry name" value="Ig-like_fold"/>
</dbReference>
<dbReference type="PANTHER" id="PTHR11973">
    <property type="entry name" value="CELL SURFACE GLYCOPROTEIN MUC18-RELATED"/>
    <property type="match status" value="1"/>
</dbReference>
<dbReference type="InterPro" id="IPR013162">
    <property type="entry name" value="CD80_C2-set"/>
</dbReference>
<dbReference type="Pfam" id="PF07686">
    <property type="entry name" value="V-set"/>
    <property type="match status" value="1"/>
</dbReference>
<keyword evidence="8" id="KW-0393">Immunoglobulin domain</keyword>
<keyword evidence="7" id="KW-0325">Glycoprotein</keyword>
<dbReference type="SMART" id="SM00408">
    <property type="entry name" value="IGc2"/>
    <property type="match status" value="3"/>
</dbReference>
<sequence>MCSAARAGPAPVSGSPCFTVLIVILTITGIIGSVQVSTPPVVEAEIGKPISIPCVPDISTPSTVKYVQWFVMEKDTRQRIYFQDGENRIINNKTRYTDRINVDKNYTLTIDNIELKDERTFCCQVGAGPAGNGEATTELKVFDAPEIPEIFESNKLISIMKTEPSEIATCVTRNGYPAPNITWYKDHTPLQATTKINNKMYMIPQATKEPSGLYTIASTLYYLPEKKDKDSKFYCEVNYRMPTGVEKMKKSIKIDIQISYPTENVEFLYRPKILKETDNMILECKSDGSSSVENTFYRVRDGQEEETLQSGTGNTFEIVGVKRNDSGVYGCRVLDFDADDKDFNVNKTITINYLDPIVLKPRGPYIFEEGDKNKNIYCSAEGSQQTSVIWKKHKKTVSSTNLLQLPVVTSDDSGNYTCEVTIRGVPSLFKKKSIRVTVKEPPKVNCTEKIFYKNRHYVNLTCIFKGYPTPNITCSIGKEVKDIRKHLLPNHIVISELIVLLPAEGLNVTCNGTNEYGSKTHNSVVQRESTAVSTKRPPIAGKTHRGSSGGMLIVIIIVCIILLAFLGAILYFLYKKGKIPCGRSGKQDITRTDVHDDVVVEVKNDQKVPEETVLLQGVNGEKKLPSDQRDEAICNPVE</sequence>
<comment type="subcellular location">
    <subcellularLocation>
        <location evidence="1">Membrane</location>
        <topology evidence="1">Single-pass type I membrane protein</topology>
    </subcellularLocation>
</comment>
<dbReference type="InterPro" id="IPR013106">
    <property type="entry name" value="Ig_V-set"/>
</dbReference>
<dbReference type="InterPro" id="IPR007110">
    <property type="entry name" value="Ig-like_dom"/>
</dbReference>
<dbReference type="InterPro" id="IPR003599">
    <property type="entry name" value="Ig_sub"/>
</dbReference>
<feature type="domain" description="Ig-like" evidence="10">
    <location>
        <begin position="148"/>
        <end position="253"/>
    </location>
</feature>
<evidence type="ECO:0000313" key="11">
    <source>
        <dbReference type="EMBL" id="GCC34621.1"/>
    </source>
</evidence>
<keyword evidence="4 9" id="KW-1133">Transmembrane helix</keyword>
<dbReference type="OMA" id="ANEHMTH"/>
<keyword evidence="2 9" id="KW-0812">Transmembrane</keyword>
<dbReference type="PANTHER" id="PTHR11973:SF18">
    <property type="entry name" value="CELL SURFACE GLYCOPROTEIN MUC18"/>
    <property type="match status" value="1"/>
</dbReference>
<evidence type="ECO:0000256" key="3">
    <source>
        <dbReference type="ARBA" id="ARBA00022737"/>
    </source>
</evidence>
<evidence type="ECO:0000313" key="12">
    <source>
        <dbReference type="Proteomes" id="UP000287033"/>
    </source>
</evidence>
<dbReference type="Proteomes" id="UP000287033">
    <property type="component" value="Unassembled WGS sequence"/>
</dbReference>
<dbReference type="InterPro" id="IPR003598">
    <property type="entry name" value="Ig_sub2"/>
</dbReference>
<feature type="domain" description="Ig-like" evidence="10">
    <location>
        <begin position="16"/>
        <end position="142"/>
    </location>
</feature>
<evidence type="ECO:0000256" key="9">
    <source>
        <dbReference type="SAM" id="Phobius"/>
    </source>
</evidence>
<evidence type="ECO:0000256" key="5">
    <source>
        <dbReference type="ARBA" id="ARBA00023136"/>
    </source>
</evidence>
<feature type="domain" description="Ig-like" evidence="10">
    <location>
        <begin position="356"/>
        <end position="435"/>
    </location>
</feature>
<evidence type="ECO:0000256" key="1">
    <source>
        <dbReference type="ARBA" id="ARBA00004479"/>
    </source>
</evidence>
<evidence type="ECO:0000256" key="4">
    <source>
        <dbReference type="ARBA" id="ARBA00022989"/>
    </source>
</evidence>
<dbReference type="InterPro" id="IPR036179">
    <property type="entry name" value="Ig-like_dom_sf"/>
</dbReference>
<feature type="transmembrane region" description="Helical" evidence="9">
    <location>
        <begin position="551"/>
        <end position="574"/>
    </location>
</feature>
<keyword evidence="6" id="KW-1015">Disulfide bond</keyword>
<protein>
    <recommendedName>
        <fullName evidence="10">Ig-like domain-containing protein</fullName>
    </recommendedName>
</protein>
<dbReference type="GO" id="GO:0005055">
    <property type="term" value="F:laminin receptor activity"/>
    <property type="evidence" value="ECO:0007669"/>
    <property type="project" value="TreeGrafter"/>
</dbReference>
<dbReference type="CDD" id="cd00099">
    <property type="entry name" value="IgV"/>
    <property type="match status" value="1"/>
</dbReference>
<reference evidence="11 12" key="1">
    <citation type="journal article" date="2018" name="Nat. Ecol. Evol.">
        <title>Shark genomes provide insights into elasmobranch evolution and the origin of vertebrates.</title>
        <authorList>
            <person name="Hara Y"/>
            <person name="Yamaguchi K"/>
            <person name="Onimaru K"/>
            <person name="Kadota M"/>
            <person name="Koyanagi M"/>
            <person name="Keeley SD"/>
            <person name="Tatsumi K"/>
            <person name="Tanaka K"/>
            <person name="Motone F"/>
            <person name="Kageyama Y"/>
            <person name="Nozu R"/>
            <person name="Adachi N"/>
            <person name="Nishimura O"/>
            <person name="Nakagawa R"/>
            <person name="Tanegashima C"/>
            <person name="Kiyatake I"/>
            <person name="Matsumoto R"/>
            <person name="Murakumo K"/>
            <person name="Nishida K"/>
            <person name="Terakita A"/>
            <person name="Kuratani S"/>
            <person name="Sato K"/>
            <person name="Hyodo S Kuraku.S."/>
        </authorList>
    </citation>
    <scope>NUCLEOTIDE SEQUENCE [LARGE SCALE GENOMIC DNA]</scope>
</reference>
<dbReference type="CDD" id="cd00096">
    <property type="entry name" value="Ig"/>
    <property type="match status" value="2"/>
</dbReference>
<dbReference type="EMBL" id="BEZZ01000616">
    <property type="protein sequence ID" value="GCC34621.1"/>
    <property type="molecule type" value="Genomic_DNA"/>
</dbReference>
<organism evidence="11 12">
    <name type="scientific">Chiloscyllium punctatum</name>
    <name type="common">Brownbanded bambooshark</name>
    <name type="synonym">Hemiscyllium punctatum</name>
    <dbReference type="NCBI Taxonomy" id="137246"/>
    <lineage>
        <taxon>Eukaryota</taxon>
        <taxon>Metazoa</taxon>
        <taxon>Chordata</taxon>
        <taxon>Craniata</taxon>
        <taxon>Vertebrata</taxon>
        <taxon>Chondrichthyes</taxon>
        <taxon>Elasmobranchii</taxon>
        <taxon>Galeomorphii</taxon>
        <taxon>Galeoidea</taxon>
        <taxon>Orectolobiformes</taxon>
        <taxon>Hemiscylliidae</taxon>
        <taxon>Chiloscyllium</taxon>
    </lineage>
</organism>
<keyword evidence="3" id="KW-0677">Repeat</keyword>
<evidence type="ECO:0000259" key="10">
    <source>
        <dbReference type="PROSITE" id="PS50835"/>
    </source>
</evidence>
<proteinExistence type="predicted"/>
<dbReference type="STRING" id="137246.A0A401SW65"/>
<dbReference type="PROSITE" id="PS50835">
    <property type="entry name" value="IG_LIKE"/>
    <property type="match status" value="4"/>
</dbReference>
<evidence type="ECO:0000256" key="6">
    <source>
        <dbReference type="ARBA" id="ARBA00023157"/>
    </source>
</evidence>
<dbReference type="Pfam" id="PF08205">
    <property type="entry name" value="C2-set_2"/>
    <property type="match status" value="1"/>
</dbReference>
<accession>A0A401SW65</accession>
<keyword evidence="12" id="KW-1185">Reference proteome</keyword>
<feature type="domain" description="Ig-like" evidence="10">
    <location>
        <begin position="261"/>
        <end position="350"/>
    </location>
</feature>
<evidence type="ECO:0000256" key="8">
    <source>
        <dbReference type="ARBA" id="ARBA00023319"/>
    </source>
</evidence>
<name>A0A401SW65_CHIPU</name>
<dbReference type="AlphaFoldDB" id="A0A401SW65"/>
<evidence type="ECO:0000256" key="2">
    <source>
        <dbReference type="ARBA" id="ARBA00022692"/>
    </source>
</evidence>
<dbReference type="GO" id="GO:0005886">
    <property type="term" value="C:plasma membrane"/>
    <property type="evidence" value="ECO:0007669"/>
    <property type="project" value="TreeGrafter"/>
</dbReference>
<keyword evidence="5 9" id="KW-0472">Membrane</keyword>
<dbReference type="InterPro" id="IPR051116">
    <property type="entry name" value="Surface_Rcpt/Adhesion_Mol"/>
</dbReference>
<dbReference type="Pfam" id="PF13927">
    <property type="entry name" value="Ig_3"/>
    <property type="match status" value="1"/>
</dbReference>
<evidence type="ECO:0000256" key="7">
    <source>
        <dbReference type="ARBA" id="ARBA00023180"/>
    </source>
</evidence>
<gene>
    <name evidence="11" type="ORF">chiPu_0013096</name>
</gene>
<dbReference type="SMART" id="SM00409">
    <property type="entry name" value="IG"/>
    <property type="match status" value="4"/>
</dbReference>
<dbReference type="OrthoDB" id="10010939at2759"/>
<dbReference type="SUPFAM" id="SSF48726">
    <property type="entry name" value="Immunoglobulin"/>
    <property type="match status" value="4"/>
</dbReference>
<comment type="caution">
    <text evidence="11">The sequence shown here is derived from an EMBL/GenBank/DDBJ whole genome shotgun (WGS) entry which is preliminary data.</text>
</comment>